<evidence type="ECO:0000256" key="4">
    <source>
        <dbReference type="ARBA" id="ARBA00022989"/>
    </source>
</evidence>
<dbReference type="InterPro" id="IPR011701">
    <property type="entry name" value="MFS"/>
</dbReference>
<dbReference type="PANTHER" id="PTHR42718">
    <property type="entry name" value="MAJOR FACILITATOR SUPERFAMILY MULTIDRUG TRANSPORTER MFSC"/>
    <property type="match status" value="1"/>
</dbReference>
<feature type="transmembrane region" description="Helical" evidence="6">
    <location>
        <begin position="12"/>
        <end position="40"/>
    </location>
</feature>
<evidence type="ECO:0000313" key="9">
    <source>
        <dbReference type="Proteomes" id="UP000320011"/>
    </source>
</evidence>
<evidence type="ECO:0000313" key="8">
    <source>
        <dbReference type="EMBL" id="TVT13590.1"/>
    </source>
</evidence>
<feature type="domain" description="Major facilitator superfamily (MFS) profile" evidence="7">
    <location>
        <begin position="14"/>
        <end position="198"/>
    </location>
</feature>
<dbReference type="EMBL" id="VJWX01000877">
    <property type="protein sequence ID" value="TVT13590.1"/>
    <property type="molecule type" value="Genomic_DNA"/>
</dbReference>
<gene>
    <name evidence="8" type="ORF">FNH05_37610</name>
</gene>
<reference evidence="8 9" key="2">
    <citation type="submission" date="2019-08" db="EMBL/GenBank/DDBJ databases">
        <title>Amycolatopsis acidicola sp. nov., isolated from peat swamp forest soil.</title>
        <authorList>
            <person name="Srisuk N."/>
        </authorList>
    </citation>
    <scope>NUCLEOTIDE SEQUENCE [LARGE SCALE GENOMIC DNA]</scope>
    <source>
        <strain evidence="8 9">TBRC 6029</strain>
    </source>
</reference>
<reference evidence="8 9" key="1">
    <citation type="submission" date="2019-07" db="EMBL/GenBank/DDBJ databases">
        <authorList>
            <person name="Duangmal K."/>
            <person name="Teo W.F.A."/>
        </authorList>
    </citation>
    <scope>NUCLEOTIDE SEQUENCE [LARGE SCALE GENOMIC DNA]</scope>
    <source>
        <strain evidence="8 9">TBRC 6029</strain>
    </source>
</reference>
<dbReference type="RefSeq" id="WP_144593570.1">
    <property type="nucleotide sequence ID" value="NZ_VJWX01000877.1"/>
</dbReference>
<name>A0A557ZNM3_9PSEU</name>
<evidence type="ECO:0000256" key="5">
    <source>
        <dbReference type="ARBA" id="ARBA00023136"/>
    </source>
</evidence>
<evidence type="ECO:0000256" key="2">
    <source>
        <dbReference type="ARBA" id="ARBA00022448"/>
    </source>
</evidence>
<keyword evidence="4 6" id="KW-1133">Transmembrane helix</keyword>
<proteinExistence type="predicted"/>
<dbReference type="Gene3D" id="1.20.1250.20">
    <property type="entry name" value="MFS general substrate transporter like domains"/>
    <property type="match status" value="1"/>
</dbReference>
<keyword evidence="2" id="KW-0813">Transport</keyword>
<evidence type="ECO:0000256" key="3">
    <source>
        <dbReference type="ARBA" id="ARBA00022692"/>
    </source>
</evidence>
<dbReference type="Pfam" id="PF07690">
    <property type="entry name" value="MFS_1"/>
    <property type="match status" value="1"/>
</dbReference>
<sequence>MTTAVTADRTRWGAVVAVALGSVLAGLDLTVVAVALPGIGTDLGVSPASAQWVMLGYLLPMVALSIPAGRWLDLAAPRAAFLLATAGFGMSSVLIALAPDFALVLAGRALQGVFGSLLGALAMPVIGETVRPEHRARAMSIVLTLLPLSSAAGPALGGLLTEAFGWRSVFLINIPLAVAAAWAGLRSIPRRSQGLPPP</sequence>
<protein>
    <submittedName>
        <fullName evidence="8">Multidrug efflux MFS transporter</fullName>
    </submittedName>
</protein>
<dbReference type="SUPFAM" id="SSF103473">
    <property type="entry name" value="MFS general substrate transporter"/>
    <property type="match status" value="1"/>
</dbReference>
<dbReference type="InterPro" id="IPR036259">
    <property type="entry name" value="MFS_trans_sf"/>
</dbReference>
<feature type="transmembrane region" description="Helical" evidence="6">
    <location>
        <begin position="138"/>
        <end position="160"/>
    </location>
</feature>
<comment type="subcellular location">
    <subcellularLocation>
        <location evidence="1">Cell membrane</location>
        <topology evidence="1">Multi-pass membrane protein</topology>
    </subcellularLocation>
</comment>
<dbReference type="GO" id="GO:0005886">
    <property type="term" value="C:plasma membrane"/>
    <property type="evidence" value="ECO:0007669"/>
    <property type="project" value="UniProtKB-SubCell"/>
</dbReference>
<dbReference type="AlphaFoldDB" id="A0A557ZNM3"/>
<dbReference type="PROSITE" id="PS50850">
    <property type="entry name" value="MFS"/>
    <property type="match status" value="1"/>
</dbReference>
<evidence type="ECO:0000256" key="6">
    <source>
        <dbReference type="SAM" id="Phobius"/>
    </source>
</evidence>
<dbReference type="PANTHER" id="PTHR42718:SF9">
    <property type="entry name" value="MAJOR FACILITATOR SUPERFAMILY MULTIDRUG TRANSPORTER MFSC"/>
    <property type="match status" value="1"/>
</dbReference>
<feature type="transmembrane region" description="Helical" evidence="6">
    <location>
        <begin position="79"/>
        <end position="99"/>
    </location>
</feature>
<feature type="transmembrane region" description="Helical" evidence="6">
    <location>
        <begin position="105"/>
        <end position="126"/>
    </location>
</feature>
<evidence type="ECO:0000256" key="1">
    <source>
        <dbReference type="ARBA" id="ARBA00004651"/>
    </source>
</evidence>
<accession>A0A557ZNM3</accession>
<comment type="caution">
    <text evidence="8">The sequence shown here is derived from an EMBL/GenBank/DDBJ whole genome shotgun (WGS) entry which is preliminary data.</text>
</comment>
<feature type="transmembrane region" description="Helical" evidence="6">
    <location>
        <begin position="52"/>
        <end position="72"/>
    </location>
</feature>
<dbReference type="OrthoDB" id="9812221at2"/>
<evidence type="ECO:0000259" key="7">
    <source>
        <dbReference type="PROSITE" id="PS50850"/>
    </source>
</evidence>
<dbReference type="Proteomes" id="UP000320011">
    <property type="component" value="Unassembled WGS sequence"/>
</dbReference>
<feature type="non-terminal residue" evidence="8">
    <location>
        <position position="198"/>
    </location>
</feature>
<feature type="transmembrane region" description="Helical" evidence="6">
    <location>
        <begin position="166"/>
        <end position="185"/>
    </location>
</feature>
<dbReference type="GO" id="GO:0022857">
    <property type="term" value="F:transmembrane transporter activity"/>
    <property type="evidence" value="ECO:0007669"/>
    <property type="project" value="InterPro"/>
</dbReference>
<keyword evidence="5 6" id="KW-0472">Membrane</keyword>
<keyword evidence="3 6" id="KW-0812">Transmembrane</keyword>
<dbReference type="InterPro" id="IPR020846">
    <property type="entry name" value="MFS_dom"/>
</dbReference>
<dbReference type="PRINTS" id="PR01036">
    <property type="entry name" value="TCRTETB"/>
</dbReference>
<keyword evidence="9" id="KW-1185">Reference proteome</keyword>
<organism evidence="8 9">
    <name type="scientific">Amycolatopsis rhizosphaerae</name>
    <dbReference type="NCBI Taxonomy" id="2053003"/>
    <lineage>
        <taxon>Bacteria</taxon>
        <taxon>Bacillati</taxon>
        <taxon>Actinomycetota</taxon>
        <taxon>Actinomycetes</taxon>
        <taxon>Pseudonocardiales</taxon>
        <taxon>Pseudonocardiaceae</taxon>
        <taxon>Amycolatopsis</taxon>
    </lineage>
</organism>